<evidence type="ECO:0000313" key="2">
    <source>
        <dbReference type="Proteomes" id="UP000093199"/>
    </source>
</evidence>
<evidence type="ECO:0000313" key="1">
    <source>
        <dbReference type="EMBL" id="OCS87464.1"/>
    </source>
</evidence>
<dbReference type="EMBL" id="MASJ01000003">
    <property type="protein sequence ID" value="OCS87464.1"/>
    <property type="molecule type" value="Genomic_DNA"/>
</dbReference>
<organism evidence="1 2">
    <name type="scientific">Caryophanon tenue</name>
    <dbReference type="NCBI Taxonomy" id="33978"/>
    <lineage>
        <taxon>Bacteria</taxon>
        <taxon>Bacillati</taxon>
        <taxon>Bacillota</taxon>
        <taxon>Bacilli</taxon>
        <taxon>Bacillales</taxon>
        <taxon>Caryophanaceae</taxon>
        <taxon>Caryophanon</taxon>
    </lineage>
</organism>
<comment type="caution">
    <text evidence="1">The sequence shown here is derived from an EMBL/GenBank/DDBJ whole genome shotgun (WGS) entry which is preliminary data.</text>
</comment>
<dbReference type="OrthoDB" id="39329at186818"/>
<proteinExistence type="predicted"/>
<dbReference type="AlphaFoldDB" id="A0A1C0YJZ4"/>
<dbReference type="Proteomes" id="UP000093199">
    <property type="component" value="Unassembled WGS sequence"/>
</dbReference>
<sequence length="129" mass="14472">MKKWLIGLGVGVVVCVIWLGVPFFVPQHVTATSADVTEIRLFNGDTGEARSITDEALIDAFLNEAAQTEYVREKIAYGLGYTLRVTYMDGNKKVDEYLLDENGTVRQSIFVYGVKEQPFLAQQAWDYGQ</sequence>
<accession>A0A1C0YJZ4</accession>
<keyword evidence="2" id="KW-1185">Reference proteome</keyword>
<name>A0A1C0YJZ4_9BACL</name>
<reference evidence="1 2" key="1">
    <citation type="submission" date="2016-07" db="EMBL/GenBank/DDBJ databases">
        <title>Caryophanon tenue genome sequencing.</title>
        <authorList>
            <person name="Verma A."/>
            <person name="Pal Y."/>
            <person name="Krishnamurthi S."/>
        </authorList>
    </citation>
    <scope>NUCLEOTIDE SEQUENCE [LARGE SCALE GENOMIC DNA]</scope>
    <source>
        <strain evidence="1 2">DSM 14152</strain>
    </source>
</reference>
<gene>
    <name evidence="1" type="ORF">A6M13_09130</name>
</gene>
<dbReference type="STRING" id="33978.A6M13_09130"/>
<protein>
    <submittedName>
        <fullName evidence="1">Uncharacterized protein</fullName>
    </submittedName>
</protein>
<dbReference type="RefSeq" id="WP_066542977.1">
    <property type="nucleotide sequence ID" value="NZ_MASJ01000003.1"/>
</dbReference>